<organism evidence="2 3">
    <name type="scientific">Opisthorchis viverrini</name>
    <name type="common">Southeast Asian liver fluke</name>
    <dbReference type="NCBI Taxonomy" id="6198"/>
    <lineage>
        <taxon>Eukaryota</taxon>
        <taxon>Metazoa</taxon>
        <taxon>Spiralia</taxon>
        <taxon>Lophotrochozoa</taxon>
        <taxon>Platyhelminthes</taxon>
        <taxon>Trematoda</taxon>
        <taxon>Digenea</taxon>
        <taxon>Opisthorchiida</taxon>
        <taxon>Opisthorchiata</taxon>
        <taxon>Opisthorchiidae</taxon>
        <taxon>Opisthorchis</taxon>
    </lineage>
</organism>
<dbReference type="RefSeq" id="XP_009162486.1">
    <property type="nucleotide sequence ID" value="XM_009164222.1"/>
</dbReference>
<dbReference type="SUPFAM" id="SSF56219">
    <property type="entry name" value="DNase I-like"/>
    <property type="match status" value="1"/>
</dbReference>
<reference evidence="2 3" key="1">
    <citation type="submission" date="2013-11" db="EMBL/GenBank/DDBJ databases">
        <title>Opisthorchis viverrini - life in the bile duct.</title>
        <authorList>
            <person name="Young N.D."/>
            <person name="Nagarajan N."/>
            <person name="Lin S.J."/>
            <person name="Korhonen P.K."/>
            <person name="Jex A.R."/>
            <person name="Hall R.S."/>
            <person name="Safavi-Hemami H."/>
            <person name="Kaewkong W."/>
            <person name="Bertrand D."/>
            <person name="Gao S."/>
            <person name="Seet Q."/>
            <person name="Wongkham S."/>
            <person name="Teh B.T."/>
            <person name="Wongkham C."/>
            <person name="Intapan P.M."/>
            <person name="Maleewong W."/>
            <person name="Yang X."/>
            <person name="Hu M."/>
            <person name="Wang Z."/>
            <person name="Hofmann A."/>
            <person name="Sternberg P.W."/>
            <person name="Tan P."/>
            <person name="Wang J."/>
            <person name="Gasser R.B."/>
        </authorList>
    </citation>
    <scope>NUCLEOTIDE SEQUENCE [LARGE SCALE GENOMIC DNA]</scope>
</reference>
<feature type="domain" description="Inositol polyphosphate-related phosphatase" evidence="1">
    <location>
        <begin position="9"/>
        <end position="122"/>
    </location>
</feature>
<dbReference type="InterPro" id="IPR036691">
    <property type="entry name" value="Endo/exonu/phosph_ase_sf"/>
</dbReference>
<keyword evidence="3" id="KW-1185">Reference proteome</keyword>
<gene>
    <name evidence="2" type="ORF">T265_00449</name>
</gene>
<dbReference type="KEGG" id="ovi:T265_00449"/>
<protein>
    <recommendedName>
        <fullName evidence="1">Inositol polyphosphate-related phosphatase domain-containing protein</fullName>
    </recommendedName>
</protein>
<dbReference type="InterPro" id="IPR046985">
    <property type="entry name" value="IP5"/>
</dbReference>
<evidence type="ECO:0000313" key="2">
    <source>
        <dbReference type="EMBL" id="KER33776.1"/>
    </source>
</evidence>
<dbReference type="EMBL" id="KL596622">
    <property type="protein sequence ID" value="KER33776.1"/>
    <property type="molecule type" value="Genomic_DNA"/>
</dbReference>
<dbReference type="InterPro" id="IPR000300">
    <property type="entry name" value="IPPc"/>
</dbReference>
<dbReference type="Pfam" id="PF22669">
    <property type="entry name" value="Exo_endo_phos2"/>
    <property type="match status" value="1"/>
</dbReference>
<dbReference type="PANTHER" id="PTHR11200">
    <property type="entry name" value="INOSITOL 5-PHOSPHATASE"/>
    <property type="match status" value="1"/>
</dbReference>
<dbReference type="Proteomes" id="UP000054324">
    <property type="component" value="Unassembled WGS sequence"/>
</dbReference>
<dbReference type="GeneID" id="20314637"/>
<dbReference type="AlphaFoldDB" id="A0A075A344"/>
<dbReference type="STRING" id="6198.A0A075A344"/>
<evidence type="ECO:0000259" key="1">
    <source>
        <dbReference type="Pfam" id="PF22669"/>
    </source>
</evidence>
<sequence>MPLLNVRCCTWNVGDEGPPEDNLSTLLGINGVNPPDILAVGLQEVIEPSDWRKALIKHAHPAGYVLVSFKFNISPTTPHFHNQMKSRNCWAIWMFVFIRRNLLSAITNIESEVTPVGYAGVMVRHRLRDPPLSNF</sequence>
<dbReference type="Gene3D" id="3.60.10.10">
    <property type="entry name" value="Endonuclease/exonuclease/phosphatase"/>
    <property type="match status" value="1"/>
</dbReference>
<name>A0A075A344_OPIVI</name>
<proteinExistence type="predicted"/>
<evidence type="ECO:0000313" key="3">
    <source>
        <dbReference type="Proteomes" id="UP000054324"/>
    </source>
</evidence>
<dbReference type="CTD" id="20314637"/>
<accession>A0A075A344</accession>
<dbReference type="OrthoDB" id="62798at2759"/>
<dbReference type="GO" id="GO:0004439">
    <property type="term" value="F:phosphatidylinositol-4,5-bisphosphate 5-phosphatase activity"/>
    <property type="evidence" value="ECO:0007669"/>
    <property type="project" value="TreeGrafter"/>
</dbReference>
<dbReference type="GO" id="GO:0046856">
    <property type="term" value="P:phosphatidylinositol dephosphorylation"/>
    <property type="evidence" value="ECO:0007669"/>
    <property type="project" value="InterPro"/>
</dbReference>